<keyword evidence="4" id="KW-0694">RNA-binding</keyword>
<dbReference type="SUPFAM" id="SSF55120">
    <property type="entry name" value="Pseudouridine synthase"/>
    <property type="match status" value="1"/>
</dbReference>
<sequence length="340" mass="39142">MREIYIKENESGQRFDKFLKKYLSEAPGSFLYKMLRKKNIVLNGRKATGSEKLKKGDQVKLFLADETLEKFTGKQETAHSKKKLPKIQMPVVYEDEDVVFYNKPAGVLSQKAKPSDVSVVEYLMEHLLETKALRQDDLKTFRPSICNRLDRNTSGLITAGKSLAGLQKLSELFKDRTLKKYYLCLVKGTIDKRAHICGYLQKDKATNQVRIAKQAGADAVPIETEYVPVAWNQEITLLKVHLITGRTHQIRAHLAWQGHPLLGDPKYGDPKWNRKWNGRMKTAQTRQMLHAYELVMPEMNKTLKKLSGRTFTAPVPEDFYKIIKEITWEHGTQEVLEVQH</sequence>
<dbReference type="RefSeq" id="WP_118519371.1">
    <property type="nucleotide sequence ID" value="NZ_JACOOY010000001.1"/>
</dbReference>
<comment type="catalytic activity">
    <reaction evidence="1 5">
        <text>a uridine in RNA = a pseudouridine in RNA</text>
        <dbReference type="Rhea" id="RHEA:48348"/>
        <dbReference type="Rhea" id="RHEA-COMP:12068"/>
        <dbReference type="Rhea" id="RHEA-COMP:12069"/>
        <dbReference type="ChEBI" id="CHEBI:65314"/>
        <dbReference type="ChEBI" id="CHEBI:65315"/>
    </reaction>
</comment>
<dbReference type="PANTHER" id="PTHR21600">
    <property type="entry name" value="MITOCHONDRIAL RNA PSEUDOURIDINE SYNTHASE"/>
    <property type="match status" value="1"/>
</dbReference>
<feature type="domain" description="Pseudouridine synthase RsuA/RluA-like" evidence="6">
    <location>
        <begin position="97"/>
        <end position="255"/>
    </location>
</feature>
<evidence type="ECO:0000256" key="3">
    <source>
        <dbReference type="ARBA" id="ARBA00023235"/>
    </source>
</evidence>
<evidence type="ECO:0000256" key="1">
    <source>
        <dbReference type="ARBA" id="ARBA00000073"/>
    </source>
</evidence>
<evidence type="ECO:0000256" key="2">
    <source>
        <dbReference type="ARBA" id="ARBA00010876"/>
    </source>
</evidence>
<name>A0ABR7ESS4_9FIRM</name>
<dbReference type="NCBIfam" id="TIGR00005">
    <property type="entry name" value="rluA_subfam"/>
    <property type="match status" value="1"/>
</dbReference>
<evidence type="ECO:0000256" key="5">
    <source>
        <dbReference type="RuleBase" id="RU362028"/>
    </source>
</evidence>
<comment type="caution">
    <text evidence="7">The sequence shown here is derived from an EMBL/GenBank/DDBJ whole genome shotgun (WGS) entry which is preliminary data.</text>
</comment>
<gene>
    <name evidence="7" type="ORF">H8S07_00065</name>
</gene>
<dbReference type="Gene3D" id="3.10.290.10">
    <property type="entry name" value="RNA-binding S4 domain"/>
    <property type="match status" value="1"/>
</dbReference>
<comment type="similarity">
    <text evidence="2 5">Belongs to the pseudouridine synthase RluA family.</text>
</comment>
<dbReference type="InterPro" id="IPR006145">
    <property type="entry name" value="PsdUridine_synth_RsuA/RluA"/>
</dbReference>
<dbReference type="PANTHER" id="PTHR21600:SF44">
    <property type="entry name" value="RIBOSOMAL LARGE SUBUNIT PSEUDOURIDINE SYNTHASE D"/>
    <property type="match status" value="1"/>
</dbReference>
<accession>A0ABR7ESS4</accession>
<keyword evidence="8" id="KW-1185">Reference proteome</keyword>
<keyword evidence="3 5" id="KW-0413">Isomerase</keyword>
<dbReference type="InterPro" id="IPR050188">
    <property type="entry name" value="RluA_PseudoU_synthase"/>
</dbReference>
<dbReference type="Gene3D" id="3.30.2350.10">
    <property type="entry name" value="Pseudouridine synthase"/>
    <property type="match status" value="1"/>
</dbReference>
<dbReference type="InterPro" id="IPR036986">
    <property type="entry name" value="S4_RNA-bd_sf"/>
</dbReference>
<evidence type="ECO:0000313" key="7">
    <source>
        <dbReference type="EMBL" id="MBC5663685.1"/>
    </source>
</evidence>
<proteinExistence type="inferred from homology"/>
<dbReference type="CDD" id="cd02869">
    <property type="entry name" value="PseudoU_synth_RluA_like"/>
    <property type="match status" value="1"/>
</dbReference>
<reference evidence="7 8" key="1">
    <citation type="submission" date="2020-08" db="EMBL/GenBank/DDBJ databases">
        <title>Genome public.</title>
        <authorList>
            <person name="Liu C."/>
            <person name="Sun Q."/>
        </authorList>
    </citation>
    <scope>NUCLEOTIDE SEQUENCE [LARGE SCALE GENOMIC DNA]</scope>
    <source>
        <strain evidence="7 8">NSJ-36</strain>
    </source>
</reference>
<dbReference type="Proteomes" id="UP000647235">
    <property type="component" value="Unassembled WGS sequence"/>
</dbReference>
<dbReference type="Pfam" id="PF00849">
    <property type="entry name" value="PseudoU_synth_2"/>
    <property type="match status" value="1"/>
</dbReference>
<dbReference type="CDD" id="cd00165">
    <property type="entry name" value="S4"/>
    <property type="match status" value="1"/>
</dbReference>
<comment type="function">
    <text evidence="5">Responsible for synthesis of pseudouridine from uracil.</text>
</comment>
<dbReference type="EMBL" id="JACOOY010000001">
    <property type="protein sequence ID" value="MBC5663685.1"/>
    <property type="molecule type" value="Genomic_DNA"/>
</dbReference>
<evidence type="ECO:0000256" key="4">
    <source>
        <dbReference type="PROSITE-ProRule" id="PRU00182"/>
    </source>
</evidence>
<dbReference type="EC" id="5.4.99.-" evidence="5"/>
<evidence type="ECO:0000313" key="8">
    <source>
        <dbReference type="Proteomes" id="UP000647235"/>
    </source>
</evidence>
<evidence type="ECO:0000259" key="6">
    <source>
        <dbReference type="Pfam" id="PF00849"/>
    </source>
</evidence>
<dbReference type="PROSITE" id="PS50889">
    <property type="entry name" value="S4"/>
    <property type="match status" value="1"/>
</dbReference>
<dbReference type="InterPro" id="IPR006225">
    <property type="entry name" value="PsdUridine_synth_RluC/D"/>
</dbReference>
<dbReference type="InterPro" id="IPR020103">
    <property type="entry name" value="PsdUridine_synth_cat_dom_sf"/>
</dbReference>
<protein>
    <recommendedName>
        <fullName evidence="5">Pseudouridine synthase</fullName>
        <ecNumber evidence="5">5.4.99.-</ecNumber>
    </recommendedName>
</protein>
<organism evidence="7 8">
    <name type="scientific">Dorea hominis</name>
    <dbReference type="NCBI Taxonomy" id="2763040"/>
    <lineage>
        <taxon>Bacteria</taxon>
        <taxon>Bacillati</taxon>
        <taxon>Bacillota</taxon>
        <taxon>Clostridia</taxon>
        <taxon>Lachnospirales</taxon>
        <taxon>Lachnospiraceae</taxon>
        <taxon>Dorea</taxon>
    </lineage>
</organism>